<keyword evidence="6" id="KW-0995">Kinetochore</keyword>
<keyword evidence="12" id="KW-1185">Reference proteome</keyword>
<comment type="similarity">
    <text evidence="2">Belongs to the mis12 family.</text>
</comment>
<keyword evidence="7" id="KW-0175">Coiled coil</keyword>
<dbReference type="PANTHER" id="PTHR14527">
    <property type="entry name" value="PROTEIN MIS12 HOMOLOG"/>
    <property type="match status" value="1"/>
</dbReference>
<keyword evidence="8" id="KW-0131">Cell cycle</keyword>
<evidence type="ECO:0008006" key="13">
    <source>
        <dbReference type="Google" id="ProtNLM"/>
    </source>
</evidence>
<dbReference type="GO" id="GO:0051301">
    <property type="term" value="P:cell division"/>
    <property type="evidence" value="ECO:0007669"/>
    <property type="project" value="UniProtKB-KW"/>
</dbReference>
<comment type="subcellular location">
    <subcellularLocation>
        <location evidence="1">Chromosome</location>
        <location evidence="1">Centromere</location>
        <location evidence="1">Kinetochore</location>
    </subcellularLocation>
</comment>
<dbReference type="GO" id="GO:0000070">
    <property type="term" value="P:mitotic sister chromatid segregation"/>
    <property type="evidence" value="ECO:0007669"/>
    <property type="project" value="TreeGrafter"/>
</dbReference>
<dbReference type="Pfam" id="PF05859">
    <property type="entry name" value="Mis12"/>
    <property type="match status" value="1"/>
</dbReference>
<accession>A0AAW2CF90</accession>
<name>A0AAW2CF90_9ROSI</name>
<dbReference type="PANTHER" id="PTHR14527:SF2">
    <property type="entry name" value="PROTEIN MIS12 HOMOLOG"/>
    <property type="match status" value="1"/>
</dbReference>
<dbReference type="Proteomes" id="UP001459277">
    <property type="component" value="Unassembled WGS sequence"/>
</dbReference>
<dbReference type="GO" id="GO:0005634">
    <property type="term" value="C:nucleus"/>
    <property type="evidence" value="ECO:0007669"/>
    <property type="project" value="InterPro"/>
</dbReference>
<evidence type="ECO:0000256" key="8">
    <source>
        <dbReference type="ARBA" id="ARBA00023306"/>
    </source>
</evidence>
<feature type="region of interest" description="Disordered" evidence="10">
    <location>
        <begin position="19"/>
        <end position="48"/>
    </location>
</feature>
<protein>
    <recommendedName>
        <fullName evidence="13">Protein MIS12 homolog</fullName>
    </recommendedName>
</protein>
<evidence type="ECO:0000256" key="3">
    <source>
        <dbReference type="ARBA" id="ARBA00022454"/>
    </source>
</evidence>
<evidence type="ECO:0000256" key="2">
    <source>
        <dbReference type="ARBA" id="ARBA00008643"/>
    </source>
</evidence>
<evidence type="ECO:0000256" key="4">
    <source>
        <dbReference type="ARBA" id="ARBA00022618"/>
    </source>
</evidence>
<keyword evidence="5" id="KW-0498">Mitosis</keyword>
<evidence type="ECO:0000256" key="7">
    <source>
        <dbReference type="ARBA" id="ARBA00023054"/>
    </source>
</evidence>
<evidence type="ECO:0000313" key="12">
    <source>
        <dbReference type="Proteomes" id="UP001459277"/>
    </source>
</evidence>
<gene>
    <name evidence="11" type="ORF">SO802_021044</name>
</gene>
<evidence type="ECO:0000256" key="9">
    <source>
        <dbReference type="ARBA" id="ARBA00023328"/>
    </source>
</evidence>
<keyword evidence="9" id="KW-0137">Centromere</keyword>
<dbReference type="GO" id="GO:0000444">
    <property type="term" value="C:MIS12/MIND type complex"/>
    <property type="evidence" value="ECO:0007669"/>
    <property type="project" value="TreeGrafter"/>
</dbReference>
<evidence type="ECO:0000256" key="1">
    <source>
        <dbReference type="ARBA" id="ARBA00004629"/>
    </source>
</evidence>
<sequence length="305" mass="34076">MVKDRACVGCYGGNEGHLEESLRQRKSGDDSDGSCSHNGWDNGRKGRNQQLLREMDGGVGGGGSEESEAVFESLNVNPQLFINETLNTVDDLVDDAFLFFQKQASTLLNTDTNNDRSQDLSQGVARVRKILQSVLDKRLAMWEKYCLRHCFGVPPGFSLPKTDESSGIGLMGQEALCDPDLDAQLETLRNKLTAVGKESAVLNRELQAFKRQSTSSNHCVGVVNEALQLYEQNSMHDLFQEMERTASELRTRMVMLKTRGKEETAYTKTGRIYNPNRDLSKIDSKGFSNASLEEIQEFLDEMKSL</sequence>
<keyword evidence="3" id="KW-0158">Chromosome</keyword>
<dbReference type="InterPro" id="IPR008685">
    <property type="entry name" value="Centromere_Mis12"/>
</dbReference>
<proteinExistence type="inferred from homology"/>
<evidence type="ECO:0000256" key="10">
    <source>
        <dbReference type="SAM" id="MobiDB-lite"/>
    </source>
</evidence>
<reference evidence="11 12" key="1">
    <citation type="submission" date="2024-01" db="EMBL/GenBank/DDBJ databases">
        <title>A telomere-to-telomere, gap-free genome of sweet tea (Lithocarpus litseifolius).</title>
        <authorList>
            <person name="Zhou J."/>
        </authorList>
    </citation>
    <scope>NUCLEOTIDE SEQUENCE [LARGE SCALE GENOMIC DNA]</scope>
    <source>
        <strain evidence="11">Zhou-2022a</strain>
        <tissue evidence="11">Leaf</tissue>
    </source>
</reference>
<dbReference type="EMBL" id="JAZDWU010000007">
    <property type="protein sequence ID" value="KAK9996358.1"/>
    <property type="molecule type" value="Genomic_DNA"/>
</dbReference>
<dbReference type="AlphaFoldDB" id="A0AAW2CF90"/>
<evidence type="ECO:0000313" key="11">
    <source>
        <dbReference type="EMBL" id="KAK9996358.1"/>
    </source>
</evidence>
<evidence type="ECO:0000256" key="5">
    <source>
        <dbReference type="ARBA" id="ARBA00022776"/>
    </source>
</evidence>
<dbReference type="GO" id="GO:0051382">
    <property type="term" value="P:kinetochore assembly"/>
    <property type="evidence" value="ECO:0007669"/>
    <property type="project" value="TreeGrafter"/>
</dbReference>
<comment type="caution">
    <text evidence="11">The sequence shown here is derived from an EMBL/GenBank/DDBJ whole genome shotgun (WGS) entry which is preliminary data.</text>
</comment>
<organism evidence="11 12">
    <name type="scientific">Lithocarpus litseifolius</name>
    <dbReference type="NCBI Taxonomy" id="425828"/>
    <lineage>
        <taxon>Eukaryota</taxon>
        <taxon>Viridiplantae</taxon>
        <taxon>Streptophyta</taxon>
        <taxon>Embryophyta</taxon>
        <taxon>Tracheophyta</taxon>
        <taxon>Spermatophyta</taxon>
        <taxon>Magnoliopsida</taxon>
        <taxon>eudicotyledons</taxon>
        <taxon>Gunneridae</taxon>
        <taxon>Pentapetalae</taxon>
        <taxon>rosids</taxon>
        <taxon>fabids</taxon>
        <taxon>Fagales</taxon>
        <taxon>Fagaceae</taxon>
        <taxon>Lithocarpus</taxon>
    </lineage>
</organism>
<feature type="compositionally biased region" description="Basic and acidic residues" evidence="10">
    <location>
        <begin position="19"/>
        <end position="29"/>
    </location>
</feature>
<keyword evidence="4" id="KW-0132">Cell division</keyword>
<evidence type="ECO:0000256" key="6">
    <source>
        <dbReference type="ARBA" id="ARBA00022838"/>
    </source>
</evidence>